<dbReference type="Pfam" id="PF03807">
    <property type="entry name" value="F420_oxidored"/>
    <property type="match status" value="1"/>
</dbReference>
<dbReference type="PANTHER" id="PTHR40459:SF1">
    <property type="entry name" value="CONSERVED HYPOTHETICAL ALANINE AND LEUCINE RICH PROTEIN"/>
    <property type="match status" value="1"/>
</dbReference>
<dbReference type="Proteomes" id="UP000223749">
    <property type="component" value="Chromosome"/>
</dbReference>
<dbReference type="AlphaFoldDB" id="A0A2D1U6K8"/>
<dbReference type="KEGG" id="pgs:CPT03_12505"/>
<accession>A0A2D1U6K8</accession>
<evidence type="ECO:0000313" key="3">
    <source>
        <dbReference type="EMBL" id="ATP57233.1"/>
    </source>
</evidence>
<dbReference type="InterPro" id="IPR028939">
    <property type="entry name" value="P5C_Rdtase_cat_N"/>
</dbReference>
<dbReference type="InterPro" id="IPR036291">
    <property type="entry name" value="NAD(P)-bd_dom_sf"/>
</dbReference>
<reference evidence="3 4" key="1">
    <citation type="submission" date="2017-10" db="EMBL/GenBank/DDBJ databases">
        <title>Whole genome of Pedobacter ginsengisoli T01R-27 isolated from tomato rhizosphere.</title>
        <authorList>
            <person name="Weon H.-Y."/>
            <person name="Lee S.A."/>
            <person name="Sang M.K."/>
            <person name="Song J."/>
        </authorList>
    </citation>
    <scope>NUCLEOTIDE SEQUENCE [LARGE SCALE GENOMIC DNA]</scope>
    <source>
        <strain evidence="3 4">T01R-27</strain>
    </source>
</reference>
<dbReference type="PANTHER" id="PTHR40459">
    <property type="entry name" value="CONSERVED HYPOTHETICAL ALANINE AND LEUCINE RICH PROTEIN"/>
    <property type="match status" value="1"/>
</dbReference>
<evidence type="ECO:0000313" key="4">
    <source>
        <dbReference type="Proteomes" id="UP000223749"/>
    </source>
</evidence>
<dbReference type="InterPro" id="IPR018931">
    <property type="entry name" value="DUF2520"/>
</dbReference>
<name>A0A2D1U6K8_9SPHI</name>
<dbReference type="Gene3D" id="1.10.1040.20">
    <property type="entry name" value="ProC-like, C-terminal domain"/>
    <property type="match status" value="1"/>
</dbReference>
<dbReference type="Gene3D" id="3.40.50.720">
    <property type="entry name" value="NAD(P)-binding Rossmann-like Domain"/>
    <property type="match status" value="1"/>
</dbReference>
<evidence type="ECO:0000259" key="2">
    <source>
        <dbReference type="Pfam" id="PF10728"/>
    </source>
</evidence>
<sequence length="253" mass="27838">MKVVCIGSGNVATHLANALKAKGVNLIQVWSRDLTNASELAKSINAAATSNLDEIDRSADLYIIAVKDDAIPTITENLKDVNGLVVHTSGATPIDTLSAHRNYGVLYPLQTFSKAKSIDFVDVPLCIEANNAHSLELLKKVANKLSSPVYEVNSEKRKILHLAAVFACNFVNHLYVLSDKVVEHFGLDFEILKPLIMETALKVQSELPINVQTGPAVRNDEQTMIKHQDLLSDMPELKEIYQTLSKSIKKTHL</sequence>
<dbReference type="Pfam" id="PF10728">
    <property type="entry name" value="DUF2520"/>
    <property type="match status" value="1"/>
</dbReference>
<gene>
    <name evidence="3" type="ORF">CPT03_12505</name>
</gene>
<feature type="domain" description="Pyrroline-5-carboxylate reductase catalytic N-terminal" evidence="1">
    <location>
        <begin position="2"/>
        <end position="80"/>
    </location>
</feature>
<dbReference type="EMBL" id="CP024091">
    <property type="protein sequence ID" value="ATP57233.1"/>
    <property type="molecule type" value="Genomic_DNA"/>
</dbReference>
<proteinExistence type="predicted"/>
<dbReference type="SUPFAM" id="SSF48179">
    <property type="entry name" value="6-phosphogluconate dehydrogenase C-terminal domain-like"/>
    <property type="match status" value="1"/>
</dbReference>
<dbReference type="RefSeq" id="WP_099439160.1">
    <property type="nucleotide sequence ID" value="NZ_CP024091.1"/>
</dbReference>
<dbReference type="InterPro" id="IPR008927">
    <property type="entry name" value="6-PGluconate_DH-like_C_sf"/>
</dbReference>
<organism evidence="3 4">
    <name type="scientific">Pedobacter ginsengisoli</name>
    <dbReference type="NCBI Taxonomy" id="363852"/>
    <lineage>
        <taxon>Bacteria</taxon>
        <taxon>Pseudomonadati</taxon>
        <taxon>Bacteroidota</taxon>
        <taxon>Sphingobacteriia</taxon>
        <taxon>Sphingobacteriales</taxon>
        <taxon>Sphingobacteriaceae</taxon>
        <taxon>Pedobacter</taxon>
    </lineage>
</organism>
<keyword evidence="4" id="KW-1185">Reference proteome</keyword>
<protein>
    <submittedName>
        <fullName evidence="3">Oxidoreductase</fullName>
    </submittedName>
</protein>
<evidence type="ECO:0000259" key="1">
    <source>
        <dbReference type="Pfam" id="PF03807"/>
    </source>
</evidence>
<dbReference type="InterPro" id="IPR037108">
    <property type="entry name" value="TM1727-like_C_sf"/>
</dbReference>
<feature type="domain" description="DUF2520" evidence="2">
    <location>
        <begin position="123"/>
        <end position="248"/>
    </location>
</feature>
<dbReference type="OrthoDB" id="9810755at2"/>
<dbReference type="SUPFAM" id="SSF51735">
    <property type="entry name" value="NAD(P)-binding Rossmann-fold domains"/>
    <property type="match status" value="1"/>
</dbReference>